<evidence type="ECO:0000259" key="6">
    <source>
        <dbReference type="Pfam" id="PF05362"/>
    </source>
</evidence>
<dbReference type="Proteomes" id="UP000030750">
    <property type="component" value="Unassembled WGS sequence"/>
</dbReference>
<dbReference type="GO" id="GO:0003697">
    <property type="term" value="F:single-stranded DNA binding"/>
    <property type="evidence" value="ECO:0007669"/>
    <property type="project" value="TreeGrafter"/>
</dbReference>
<dbReference type="InterPro" id="IPR003959">
    <property type="entry name" value="ATPase_AAA_core"/>
</dbReference>
<gene>
    <name evidence="8" type="ORF">EBH_0076650</name>
</gene>
<dbReference type="InterPro" id="IPR014721">
    <property type="entry name" value="Ribsml_uS5_D2-typ_fold_subgr"/>
</dbReference>
<evidence type="ECO:0000256" key="4">
    <source>
        <dbReference type="ARBA" id="ARBA00022840"/>
    </source>
</evidence>
<dbReference type="PANTHER" id="PTHR43718:SF2">
    <property type="entry name" value="LON PROTEASE HOMOLOG, MITOCHONDRIAL"/>
    <property type="match status" value="1"/>
</dbReference>
<evidence type="ECO:0000313" key="9">
    <source>
        <dbReference type="Proteomes" id="UP000030750"/>
    </source>
</evidence>
<dbReference type="GO" id="GO:0005759">
    <property type="term" value="C:mitochondrial matrix"/>
    <property type="evidence" value="ECO:0007669"/>
    <property type="project" value="TreeGrafter"/>
</dbReference>
<dbReference type="Gene3D" id="3.40.50.300">
    <property type="entry name" value="P-loop containing nucleotide triphosphate hydrolases"/>
    <property type="match status" value="1"/>
</dbReference>
<dbReference type="GO" id="GO:0007005">
    <property type="term" value="P:mitochondrion organization"/>
    <property type="evidence" value="ECO:0007669"/>
    <property type="project" value="TreeGrafter"/>
</dbReference>
<dbReference type="InterPro" id="IPR027065">
    <property type="entry name" value="Lon_Prtase"/>
</dbReference>
<feature type="domain" description="ATPase AAA-type core" evidence="5">
    <location>
        <begin position="3"/>
        <end position="74"/>
    </location>
</feature>
<keyword evidence="2" id="KW-0547">Nucleotide-binding</keyword>
<dbReference type="InterPro" id="IPR054594">
    <property type="entry name" value="Lon_lid"/>
</dbReference>
<dbReference type="EC" id="3.4.21.-" evidence="8"/>
<accession>U6LC96</accession>
<evidence type="ECO:0000313" key="8">
    <source>
        <dbReference type="EMBL" id="CDJ48042.1"/>
    </source>
</evidence>
<dbReference type="Pfam" id="PF00004">
    <property type="entry name" value="AAA"/>
    <property type="match status" value="1"/>
</dbReference>
<dbReference type="InterPro" id="IPR027417">
    <property type="entry name" value="P-loop_NTPase"/>
</dbReference>
<dbReference type="SUPFAM" id="SSF52540">
    <property type="entry name" value="P-loop containing nucleoside triphosphate hydrolases"/>
    <property type="match status" value="2"/>
</dbReference>
<evidence type="ECO:0000256" key="2">
    <source>
        <dbReference type="ARBA" id="ARBA00022741"/>
    </source>
</evidence>
<keyword evidence="4" id="KW-0067">ATP-binding</keyword>
<keyword evidence="3 8" id="KW-0378">Hydrolase</keyword>
<keyword evidence="1 8" id="KW-0645">Protease</keyword>
<reference evidence="8" key="1">
    <citation type="submission" date="2013-10" db="EMBL/GenBank/DDBJ databases">
        <title>Genomic analysis of the causative agents of coccidiosis in chickens.</title>
        <authorList>
            <person name="Reid A.J."/>
            <person name="Blake D."/>
            <person name="Billington K."/>
            <person name="Browne H."/>
            <person name="Dunn M."/>
            <person name="Hung S."/>
            <person name="Kawahara F."/>
            <person name="Miranda-Saavedra D."/>
            <person name="Mourier T."/>
            <person name="Nagra H."/>
            <person name="Otto T.D."/>
            <person name="Rawlings N."/>
            <person name="Sanchez A."/>
            <person name="Sanders M."/>
            <person name="Subramaniam C."/>
            <person name="Tay Y."/>
            <person name="Dear P."/>
            <person name="Doerig C."/>
            <person name="Gruber A."/>
            <person name="Parkinson J."/>
            <person name="Shirley M."/>
            <person name="Wan K.L."/>
            <person name="Berriman M."/>
            <person name="Tomley F."/>
            <person name="Pain A."/>
        </authorList>
    </citation>
    <scope>NUCLEOTIDE SEQUENCE [LARGE SCALE GENOMIC DNA]</scope>
    <source>
        <strain evidence="8">Houghton</strain>
    </source>
</reference>
<dbReference type="Pfam" id="PF22667">
    <property type="entry name" value="Lon_lid"/>
    <property type="match status" value="1"/>
</dbReference>
<dbReference type="GO" id="GO:0004252">
    <property type="term" value="F:serine-type endopeptidase activity"/>
    <property type="evidence" value="ECO:0007669"/>
    <property type="project" value="InterPro"/>
</dbReference>
<sequence length="220" mass="24386">MNPLIVLDEIDKLGRDFRGDPSSALLEVLDPSQNSFFRDHYIDVPLDLSRVLFVCTANSQDTIPGPLLDRMELIRIAGYIQEEKVSIAQQYLIPKTAEATGLKDSRVSIQPAALDVLVRDYAREAGVRSLSKCIEKLFRRAALSIVKKEADEVVVTEENLTKFVDQPPWSSTRLFEKTQPGVIMGLAWTATGGAVIFVEAVGRSAAEEESSKPRKGELRP</sequence>
<proteinExistence type="predicted"/>
<dbReference type="GO" id="GO:0004176">
    <property type="term" value="F:ATP-dependent peptidase activity"/>
    <property type="evidence" value="ECO:0007669"/>
    <property type="project" value="InterPro"/>
</dbReference>
<evidence type="ECO:0000256" key="1">
    <source>
        <dbReference type="ARBA" id="ARBA00022670"/>
    </source>
</evidence>
<dbReference type="Pfam" id="PF05362">
    <property type="entry name" value="Lon_C"/>
    <property type="match status" value="1"/>
</dbReference>
<evidence type="ECO:0000256" key="3">
    <source>
        <dbReference type="ARBA" id="ARBA00022801"/>
    </source>
</evidence>
<dbReference type="Gene3D" id="1.10.8.60">
    <property type="match status" value="1"/>
</dbReference>
<dbReference type="PANTHER" id="PTHR43718">
    <property type="entry name" value="LON PROTEASE"/>
    <property type="match status" value="1"/>
</dbReference>
<feature type="domain" description="Lon protease AAA+ ATPase lid" evidence="7">
    <location>
        <begin position="98"/>
        <end position="150"/>
    </location>
</feature>
<organism evidence="8 9">
    <name type="scientific">Eimeria brunetti</name>
    <dbReference type="NCBI Taxonomy" id="51314"/>
    <lineage>
        <taxon>Eukaryota</taxon>
        <taxon>Sar</taxon>
        <taxon>Alveolata</taxon>
        <taxon>Apicomplexa</taxon>
        <taxon>Conoidasida</taxon>
        <taxon>Coccidia</taxon>
        <taxon>Eucoccidiorida</taxon>
        <taxon>Eimeriorina</taxon>
        <taxon>Eimeriidae</taxon>
        <taxon>Eimeria</taxon>
    </lineage>
</organism>
<dbReference type="GO" id="GO:0016887">
    <property type="term" value="F:ATP hydrolysis activity"/>
    <property type="evidence" value="ECO:0007669"/>
    <property type="project" value="InterPro"/>
</dbReference>
<dbReference type="VEuPathDB" id="ToxoDB:EBH_0076650"/>
<protein>
    <submittedName>
        <fullName evidence="8">Lon protease homolog, mitochondrial, related</fullName>
        <ecNumber evidence="8">3.4.21.-</ecNumber>
    </submittedName>
</protein>
<dbReference type="Gene3D" id="3.30.230.10">
    <property type="match status" value="1"/>
</dbReference>
<dbReference type="GO" id="GO:0005524">
    <property type="term" value="F:ATP binding"/>
    <property type="evidence" value="ECO:0007669"/>
    <property type="project" value="UniProtKB-KW"/>
</dbReference>
<reference evidence="8" key="2">
    <citation type="submission" date="2013-10" db="EMBL/GenBank/DDBJ databases">
        <authorList>
            <person name="Aslett M."/>
        </authorList>
    </citation>
    <scope>NUCLEOTIDE SEQUENCE [LARGE SCALE GENOMIC DNA]</scope>
    <source>
        <strain evidence="8">Houghton</strain>
    </source>
</reference>
<name>U6LC96_9EIME</name>
<dbReference type="AlphaFoldDB" id="U6LC96"/>
<evidence type="ECO:0000259" key="5">
    <source>
        <dbReference type="Pfam" id="PF00004"/>
    </source>
</evidence>
<evidence type="ECO:0000259" key="7">
    <source>
        <dbReference type="Pfam" id="PF22667"/>
    </source>
</evidence>
<keyword evidence="9" id="KW-1185">Reference proteome</keyword>
<dbReference type="OrthoDB" id="2411602at2759"/>
<dbReference type="InterPro" id="IPR008269">
    <property type="entry name" value="Lon_proteolytic"/>
</dbReference>
<dbReference type="EMBL" id="HG710957">
    <property type="protein sequence ID" value="CDJ48042.1"/>
    <property type="molecule type" value="Genomic_DNA"/>
</dbReference>
<dbReference type="GO" id="GO:0006515">
    <property type="term" value="P:protein quality control for misfolded or incompletely synthesized proteins"/>
    <property type="evidence" value="ECO:0007669"/>
    <property type="project" value="TreeGrafter"/>
</dbReference>
<feature type="domain" description="Lon proteolytic" evidence="6">
    <location>
        <begin position="155"/>
        <end position="201"/>
    </location>
</feature>
<dbReference type="GO" id="GO:0051131">
    <property type="term" value="P:chaperone-mediated protein complex assembly"/>
    <property type="evidence" value="ECO:0007669"/>
    <property type="project" value="TreeGrafter"/>
</dbReference>